<comment type="caution">
    <text evidence="3">The sequence shown here is derived from an EMBL/GenBank/DDBJ whole genome shotgun (WGS) entry which is preliminary data.</text>
</comment>
<feature type="compositionally biased region" description="Polar residues" evidence="1">
    <location>
        <begin position="161"/>
        <end position="172"/>
    </location>
</feature>
<evidence type="ECO:0000256" key="2">
    <source>
        <dbReference type="SAM" id="SignalP"/>
    </source>
</evidence>
<evidence type="ECO:0000313" key="3">
    <source>
        <dbReference type="EMBL" id="PHH77918.1"/>
    </source>
</evidence>
<name>A0A2C5YIM7_9HYPO</name>
<dbReference type="Proteomes" id="UP000226431">
    <property type="component" value="Unassembled WGS sequence"/>
</dbReference>
<dbReference type="AlphaFoldDB" id="A0A2C5YIM7"/>
<protein>
    <recommendedName>
        <fullName evidence="5">F5/8 type C domain-containing protein</fullName>
    </recommendedName>
</protein>
<dbReference type="OrthoDB" id="4927900at2759"/>
<keyword evidence="2" id="KW-0732">Signal</keyword>
<dbReference type="EMBL" id="NJES01000099">
    <property type="protein sequence ID" value="PHH77918.1"/>
    <property type="molecule type" value="Genomic_DNA"/>
</dbReference>
<proteinExistence type="predicted"/>
<evidence type="ECO:0000256" key="1">
    <source>
        <dbReference type="SAM" id="MobiDB-lite"/>
    </source>
</evidence>
<reference evidence="3 4" key="1">
    <citation type="submission" date="2017-06" db="EMBL/GenBank/DDBJ databases">
        <title>Ant-infecting Ophiocordyceps genomes reveal a high diversity of potential behavioral manipulation genes and a possible major role for enterotoxins.</title>
        <authorList>
            <person name="De Bekker C."/>
            <person name="Evans H.C."/>
            <person name="Brachmann A."/>
            <person name="Hughes D.P."/>
        </authorList>
    </citation>
    <scope>NUCLEOTIDE SEQUENCE [LARGE SCALE GENOMIC DNA]</scope>
    <source>
        <strain evidence="3 4">Map16</strain>
    </source>
</reference>
<feature type="compositionally biased region" description="Basic and acidic residues" evidence="1">
    <location>
        <begin position="54"/>
        <end position="63"/>
    </location>
</feature>
<organism evidence="3 4">
    <name type="scientific">Ophiocordyceps camponoti-rufipedis</name>
    <dbReference type="NCBI Taxonomy" id="2004952"/>
    <lineage>
        <taxon>Eukaryota</taxon>
        <taxon>Fungi</taxon>
        <taxon>Dikarya</taxon>
        <taxon>Ascomycota</taxon>
        <taxon>Pezizomycotina</taxon>
        <taxon>Sordariomycetes</taxon>
        <taxon>Hypocreomycetidae</taxon>
        <taxon>Hypocreales</taxon>
        <taxon>Ophiocordycipitaceae</taxon>
        <taxon>Ophiocordyceps</taxon>
    </lineage>
</organism>
<feature type="region of interest" description="Disordered" evidence="1">
    <location>
        <begin position="39"/>
        <end position="80"/>
    </location>
</feature>
<accession>A0A2C5YIM7</accession>
<feature type="region of interest" description="Disordered" evidence="1">
    <location>
        <begin position="155"/>
        <end position="175"/>
    </location>
</feature>
<dbReference type="STRING" id="2004952.A0A2C5YIM7"/>
<feature type="chain" id="PRO_5013197310" description="F5/8 type C domain-containing protein" evidence="2">
    <location>
        <begin position="22"/>
        <end position="909"/>
    </location>
</feature>
<feature type="signal peptide" evidence="2">
    <location>
        <begin position="1"/>
        <end position="21"/>
    </location>
</feature>
<keyword evidence="4" id="KW-1185">Reference proteome</keyword>
<evidence type="ECO:0000313" key="4">
    <source>
        <dbReference type="Proteomes" id="UP000226431"/>
    </source>
</evidence>
<evidence type="ECO:0008006" key="5">
    <source>
        <dbReference type="Google" id="ProtNLM"/>
    </source>
</evidence>
<gene>
    <name evidence="3" type="ORF">CDD80_7600</name>
</gene>
<sequence>MALTLAIQALLLLLLSPTAITASPANNGLSPTAITPLLPNTTTHSLAPTLLKRSPVDEDRPRGPDPPPTSTSRLPAATPDWDAYEGDGYFRSGFSNRRGGSRLRPEFEEDDRFYSRNGVVYIQGRNRSTLRRIIAFVQNCITDGPLQCVIQGRQRQIPHDQPSTSRQSNNNPIPFHLDRNRSPVLYFIDSPDPMVVLQSGPSPSRQLPHPQPTGYSPEGEPLFEWWYTMPVRPNQMGWNGVPNDLTRPFQLIPKTAGCYSPLNGAIGSESRICPEEGPKPEAEGEIPLVFGLPGAPGSSWYFSPLPPRSALPPGLSGPTRLVPADTEDDRRAMGSINFDAVTALDRALAQSVGDTVVWALLDALFSFIRPYSRGQDCLDLSNGRYIATYLPHLVQVIMELIRQRRNMNPDPNQPGPHQKRSMTVTAESHKLCAISRGPKPAEEAPEPGLSISCAPAGPMDNTPSLRLGNWTRAEICQVFSKATEIPEMEPTINIQCGVSRDTAAVQPAKPSEVYLCKENGFSEPCTNVAAPLSKCVDVTGQLSGAVTSLRPSVAAGTCAFYTERGCRGGRFEARYPGIDLYLRDDVEYRSVFNDKVASFQCNGTVKPTATSLEPKKTSGNQHWVWSSQMLEQQCTHFDRLWVQVRIGDPGSYDQLKLEFVGSEGKQHFIAESPDKGFRMWQDVDLNGVFKTDVISINRIRRVRLVAVPTNSFSGGRPWKLDGIRFRARCAKSGYMVEHTKLLSINKRVEISNSYGGDLWLDSEYTGWEGFVNPEDWMGTPPCSHFRTLNVVLQIANRHWAGTSNDIYVHVGRKRFLLAHSPEVAEAFPITIDLRQAFGAKSVPFANLTRISLSSQGGHDEAFPKKIRIDALCDSEEQMLLRIERWIQRWIPDGGRWGFGVEPSSWSRII</sequence>